<sequence>MSNEPSQNRLETRDQFIEGAIEEAIEAADLFLTSLEEQIKQGSFLASAKTEIAPSDEQLLPLEDDTFLTDWF</sequence>
<name>A0ABV0K697_9CYAN</name>
<accession>A0ABV0K697</accession>
<evidence type="ECO:0000313" key="1">
    <source>
        <dbReference type="EMBL" id="MEP0948314.1"/>
    </source>
</evidence>
<dbReference type="EMBL" id="JAMPKX010000007">
    <property type="protein sequence ID" value="MEP0948314.1"/>
    <property type="molecule type" value="Genomic_DNA"/>
</dbReference>
<evidence type="ECO:0000313" key="2">
    <source>
        <dbReference type="Proteomes" id="UP001482513"/>
    </source>
</evidence>
<protein>
    <submittedName>
        <fullName evidence="1">Uncharacterized protein</fullName>
    </submittedName>
</protein>
<reference evidence="1 2" key="1">
    <citation type="submission" date="2022-04" db="EMBL/GenBank/DDBJ databases">
        <title>Positive selection, recombination, and allopatry shape intraspecific diversity of widespread and dominant cyanobacteria.</title>
        <authorList>
            <person name="Wei J."/>
            <person name="Shu W."/>
            <person name="Hu C."/>
        </authorList>
    </citation>
    <scope>NUCLEOTIDE SEQUENCE [LARGE SCALE GENOMIC DNA]</scope>
    <source>
        <strain evidence="1 2">DQ-A4</strain>
    </source>
</reference>
<dbReference type="RefSeq" id="WP_190703674.1">
    <property type="nucleotide sequence ID" value="NZ_JAMPKX010000007.1"/>
</dbReference>
<gene>
    <name evidence="1" type="ORF">NC992_15630</name>
</gene>
<dbReference type="Proteomes" id="UP001482513">
    <property type="component" value="Unassembled WGS sequence"/>
</dbReference>
<comment type="caution">
    <text evidence="1">The sequence shown here is derived from an EMBL/GenBank/DDBJ whole genome shotgun (WGS) entry which is preliminary data.</text>
</comment>
<proteinExistence type="predicted"/>
<organism evidence="1 2">
    <name type="scientific">Leptolyngbya subtilissima DQ-A4</name>
    <dbReference type="NCBI Taxonomy" id="2933933"/>
    <lineage>
        <taxon>Bacteria</taxon>
        <taxon>Bacillati</taxon>
        <taxon>Cyanobacteriota</taxon>
        <taxon>Cyanophyceae</taxon>
        <taxon>Leptolyngbyales</taxon>
        <taxon>Leptolyngbyaceae</taxon>
        <taxon>Leptolyngbya group</taxon>
        <taxon>Leptolyngbya</taxon>
    </lineage>
</organism>
<keyword evidence="2" id="KW-1185">Reference proteome</keyword>